<evidence type="ECO:0000256" key="2">
    <source>
        <dbReference type="ARBA" id="ARBA00022448"/>
    </source>
</evidence>
<organism evidence="11">
    <name type="scientific">Anisakis simplex</name>
    <name type="common">Herring worm</name>
    <dbReference type="NCBI Taxonomy" id="6269"/>
    <lineage>
        <taxon>Eukaryota</taxon>
        <taxon>Metazoa</taxon>
        <taxon>Ecdysozoa</taxon>
        <taxon>Nematoda</taxon>
        <taxon>Chromadorea</taxon>
        <taxon>Rhabditida</taxon>
        <taxon>Spirurina</taxon>
        <taxon>Ascaridomorpha</taxon>
        <taxon>Ascaridoidea</taxon>
        <taxon>Anisakidae</taxon>
        <taxon>Anisakis</taxon>
        <taxon>Anisakis simplex complex</taxon>
    </lineage>
</organism>
<name>A0A0M3JK88_ANISI</name>
<evidence type="ECO:0000256" key="5">
    <source>
        <dbReference type="ARBA" id="ARBA00022792"/>
    </source>
</evidence>
<gene>
    <name evidence="9" type="ORF">ASIM_LOCUS7821</name>
</gene>
<keyword evidence="10" id="KW-1185">Reference proteome</keyword>
<comment type="subcellular location">
    <subcellularLocation>
        <location evidence="1">Mitochondrion inner membrane</location>
        <topology evidence="1">Multi-pass membrane protein</topology>
    </subcellularLocation>
</comment>
<reference evidence="9 10" key="2">
    <citation type="submission" date="2018-11" db="EMBL/GenBank/DDBJ databases">
        <authorList>
            <consortium name="Pathogen Informatics"/>
        </authorList>
    </citation>
    <scope>NUCLEOTIDE SEQUENCE [LARGE SCALE GENOMIC DNA]</scope>
</reference>
<dbReference type="PANTHER" id="PTHR46131:SF1">
    <property type="entry name" value="SD08549P"/>
    <property type="match status" value="1"/>
</dbReference>
<dbReference type="OrthoDB" id="2139348at2759"/>
<evidence type="ECO:0000256" key="3">
    <source>
        <dbReference type="ARBA" id="ARBA00022692"/>
    </source>
</evidence>
<evidence type="ECO:0000256" key="7">
    <source>
        <dbReference type="ARBA" id="ARBA00023128"/>
    </source>
</evidence>
<dbReference type="EMBL" id="UYRR01019804">
    <property type="protein sequence ID" value="VDK30137.1"/>
    <property type="molecule type" value="Genomic_DNA"/>
</dbReference>
<dbReference type="InterPro" id="IPR023395">
    <property type="entry name" value="MCP_dom_sf"/>
</dbReference>
<keyword evidence="4" id="KW-0677">Repeat</keyword>
<dbReference type="GO" id="GO:0051724">
    <property type="term" value="F:NAD transmembrane transporter activity"/>
    <property type="evidence" value="ECO:0007669"/>
    <property type="project" value="TreeGrafter"/>
</dbReference>
<keyword evidence="3" id="KW-0812">Transmembrane</keyword>
<keyword evidence="2" id="KW-0813">Transport</keyword>
<evidence type="ECO:0000256" key="6">
    <source>
        <dbReference type="ARBA" id="ARBA00022989"/>
    </source>
</evidence>
<accession>A0A0M3JK88</accession>
<evidence type="ECO:0000256" key="1">
    <source>
        <dbReference type="ARBA" id="ARBA00004448"/>
    </source>
</evidence>
<keyword evidence="5" id="KW-0999">Mitochondrion inner membrane</keyword>
<keyword evidence="6" id="KW-1133">Transmembrane helix</keyword>
<evidence type="ECO:0000313" key="11">
    <source>
        <dbReference type="WBParaSite" id="ASIM_0000806101-mRNA-1"/>
    </source>
</evidence>
<evidence type="ECO:0000256" key="8">
    <source>
        <dbReference type="ARBA" id="ARBA00023136"/>
    </source>
</evidence>
<evidence type="ECO:0000313" key="9">
    <source>
        <dbReference type="EMBL" id="VDK30137.1"/>
    </source>
</evidence>
<proteinExistence type="predicted"/>
<reference evidence="11" key="1">
    <citation type="submission" date="2017-02" db="UniProtKB">
        <authorList>
            <consortium name="WormBaseParasite"/>
        </authorList>
    </citation>
    <scope>IDENTIFICATION</scope>
</reference>
<dbReference type="InterPro" id="IPR052465">
    <property type="entry name" value="Mito_NAD+_Carrier"/>
</dbReference>
<dbReference type="SUPFAM" id="SSF103506">
    <property type="entry name" value="Mitochondrial carrier"/>
    <property type="match status" value="1"/>
</dbReference>
<dbReference type="Proteomes" id="UP000267096">
    <property type="component" value="Unassembled WGS sequence"/>
</dbReference>
<dbReference type="WBParaSite" id="ASIM_0000806101-mRNA-1">
    <property type="protein sequence ID" value="ASIM_0000806101-mRNA-1"/>
    <property type="gene ID" value="ASIM_0000806101"/>
</dbReference>
<protein>
    <submittedName>
        <fullName evidence="9 11">Uncharacterized protein</fullName>
    </submittedName>
</protein>
<dbReference type="AlphaFoldDB" id="A0A0M3JK88"/>
<dbReference type="PANTHER" id="PTHR46131">
    <property type="entry name" value="SD08549P"/>
    <property type="match status" value="1"/>
</dbReference>
<keyword evidence="7" id="KW-0496">Mitochondrion</keyword>
<evidence type="ECO:0000256" key="4">
    <source>
        <dbReference type="ARBA" id="ARBA00022737"/>
    </source>
</evidence>
<dbReference type="GO" id="GO:0005743">
    <property type="term" value="C:mitochondrial inner membrane"/>
    <property type="evidence" value="ECO:0007669"/>
    <property type="project" value="UniProtKB-SubCell"/>
</dbReference>
<sequence>MNYISDCSPNAMYIEQYKEFLCGWGAGCIETVTLFPQNKIIFRQQLHGIVFKAAFEQVIYRYFHCCHSLLSFAVN</sequence>
<evidence type="ECO:0000313" key="10">
    <source>
        <dbReference type="Proteomes" id="UP000267096"/>
    </source>
</evidence>
<keyword evidence="8" id="KW-0472">Membrane</keyword>